<dbReference type="InterPro" id="IPR039164">
    <property type="entry name" value="UBR1-like"/>
</dbReference>
<dbReference type="GO" id="GO:0000151">
    <property type="term" value="C:ubiquitin ligase complex"/>
    <property type="evidence" value="ECO:0007669"/>
    <property type="project" value="TreeGrafter"/>
</dbReference>
<comment type="similarity">
    <text evidence="8 10">Belongs to the E3 ubiquitin-protein ligase UBR1-like family.</text>
</comment>
<dbReference type="Ensembl" id="ENSOKIT00005034252.1">
    <property type="protein sequence ID" value="ENSOKIP00005032432.1"/>
    <property type="gene ID" value="ENSOKIG00005013150.1"/>
</dbReference>
<feature type="zinc finger region" description="UBR-type" evidence="9">
    <location>
        <begin position="80"/>
        <end position="151"/>
    </location>
</feature>
<evidence type="ECO:0000256" key="9">
    <source>
        <dbReference type="PROSITE-ProRule" id="PRU00508"/>
    </source>
</evidence>
<name>A0A8C7FUG1_ONCKI</name>
<evidence type="ECO:0000256" key="5">
    <source>
        <dbReference type="ARBA" id="ARBA00022771"/>
    </source>
</evidence>
<dbReference type="UniPathway" id="UPA00143"/>
<dbReference type="GO" id="GO:0005737">
    <property type="term" value="C:cytoplasm"/>
    <property type="evidence" value="ECO:0007669"/>
    <property type="project" value="TreeGrafter"/>
</dbReference>
<dbReference type="Pfam" id="PF22960">
    <property type="entry name" value="WHD_UBR1"/>
    <property type="match status" value="1"/>
</dbReference>
<dbReference type="PANTHER" id="PTHR21497:SF39">
    <property type="entry name" value="E3 UBIQUITIN-PROTEIN LIGASE UBR3"/>
    <property type="match status" value="1"/>
</dbReference>
<keyword evidence="5 10" id="KW-0863">Zinc-finger</keyword>
<dbReference type="PANTHER" id="PTHR21497">
    <property type="entry name" value="UBIQUITIN LIGASE E3 ALPHA-RELATED"/>
    <property type="match status" value="1"/>
</dbReference>
<dbReference type="GO" id="GO:0071596">
    <property type="term" value="P:ubiquitin-dependent protein catabolic process via the N-end rule pathway"/>
    <property type="evidence" value="ECO:0007669"/>
    <property type="project" value="UniProtKB-UniRule"/>
</dbReference>
<evidence type="ECO:0000313" key="13">
    <source>
        <dbReference type="Ensembl" id="ENSOKIP00005032432.1"/>
    </source>
</evidence>
<dbReference type="Proteomes" id="UP000694557">
    <property type="component" value="Unassembled WGS sequence"/>
</dbReference>
<dbReference type="EC" id="2.3.2.27" evidence="10"/>
<comment type="pathway">
    <text evidence="2 10">Protein modification; protein ubiquitination.</text>
</comment>
<feature type="region of interest" description="Disordered" evidence="11">
    <location>
        <begin position="1084"/>
        <end position="1129"/>
    </location>
</feature>
<gene>
    <name evidence="13" type="primary">UBR3</name>
    <name evidence="13" type="synonym">ubr3</name>
</gene>
<dbReference type="GO" id="GO:0016567">
    <property type="term" value="P:protein ubiquitination"/>
    <property type="evidence" value="ECO:0007669"/>
    <property type="project" value="UniProtKB-UniRule"/>
</dbReference>
<keyword evidence="6 10" id="KW-0833">Ubl conjugation pathway</keyword>
<sequence length="1779" mass="201778">MAASLVRRDKKSTAAHLKADLNWTDNSSGVRQLQELLDSVLNPEKPAADTEALDWCKCLIAGGEGFEEFCKTVRSYDNATLCGLVWTANFVAYRCRTCGISPCMSLCAECFNNGDHTGHDFNMFRSQAGGACDCGDSNVMRETGFCNRHRLRTGENVPSVPRDLLLMSEMVLPRFIICIIQYLRDGYTEPDTSTERDLQKVLQQLEPQISFLEELTKMGGAMRTVLTKILTNQQIFKDLSVGQEENVYAKKNYEKYLSALKNSGLVSVEEKAQSGAAEPTRGAEAGLLLLLPIVFLKEDQDGGQSVGQRKRVKLSSTAKDPSIMDSLKHKCFLEELLFWTIKYEFPQKMVTFLLNMLPDQDYKITFTKTFVQHYAFIMKTLMKSQESDTMSNRIVHISVQLFSNEELARHVTEECQLLDIMVTVLLYMMESCLIKSELQDEENSRHVVVNCSEPLLKNNTYWPLVSDFINILSHQSVAKKFLEDHSLLMLWMSFVSFFQGMNLNKRELSEHVEFESQTYYAAFAAELEACAQPMWGLLTHCKVKETQEYTKTVVRYCLETLQIWFDAIGFVDEPAPNQVTFHLPLHRYYAMFLSKAVKCQGLDLDSLLPHQEMLMKIMVHPLQIQASLSEIHSNMWVRNGLQIKGQAMTYVQSHFCNSMIDPDIFLLQVCASRLDPDYFISSVFERFKVVDLLTMASVHQNAVLDGEQERPMLEGALTFLVILSSLRIHLGMADDEILRAEMVSQLCMNDRTHSSLLDLIPENPNPKSGIVPGSCSFEEMLSAVADFKAPVFEPGGSMQQGMYTPKEEVWEKEFDPIMVVLRTVYRRDVQSAMDRYSAFLKQSGMHTTGNPWPPYKERTPLHPCYKGLDRLLHCKTLHIVIFTLLYKIWLDHSNMSEHVLCMVLYLIELGLDNQPLEDNIKKKDIHCHDSWFPGTNLLSNLHHVINYVRVRVPETAPEVKREKDPPPSTSADASNFGQAQVFSLVAERRRKFQEIINRSSTEASQVVRPKSSSTRWVPPGTPPQLVTEILEIRESMLSLLIKLHQKLSAKQNSLSATWLEDMETNSHAHGDGITAIERILTKAATRSRQSKRSIQEICGKVSPPVAPKKNSPTDKNTMDKDERRQRARERQQKLLAEFASRQKSFMETAMDVESPDAEAAMDLGASEVMESEVLYDCVICGQSGPSTEDRPTGLVVLLQASSVLGHRCKSDETKKLPTTDDEHIYPADTCGAAHDVRLALMQRFFKDVGVLTGKTQSLKHTLSLPRFYICFTQNDQVLQGFSVDKGEFTCPLCRQFANSVLPCRPGRSTEVVSWHMPTNKKTAVLVKEVEDLQEQLGLFPVSTTTESNLSKEMESVIKDIKNTTQRKYMDYGKNPGSPDNDFLFMYSVARTNLELELVHRGGNLCSGGASAAAKRSCLNQLFHVLAMHMRLYSIDSAYNPWTRLTQVAQRRDDCLDDERPEVPMLFRDCPSLLIIFVLTMPQPLRKEHFICLVRMLYNLQYTQALASLSAKFSPEERQAWSTSGALKKLSSSVWSPHSIEYSLQQFCLPYLRLSCLLQHHLYGDKLSGCPEVEEFSGLAGCLGLLAPALQPSNPIYSASCLDWTVNAFDLMTQWCSEFNIFSIQTLLVQDPQWASPHLLHLPDHYNIIFQYYHKKACTACKKVPKDPALCLVCGTFVCLKGLCCKQQGICECVLHSQHCGAATGIFLLINASVIIIIRGHRFCLWGSVYLDAHGEEDRDLRRGKPLFLCVERYRVLQQQWVSHTFDHINKRWGPHYNGL</sequence>
<dbReference type="Gene3D" id="2.10.110.30">
    <property type="match status" value="1"/>
</dbReference>
<reference evidence="13" key="2">
    <citation type="submission" date="2025-09" db="UniProtKB">
        <authorList>
            <consortium name="Ensembl"/>
        </authorList>
    </citation>
    <scope>IDENTIFICATION</scope>
</reference>
<proteinExistence type="inferred from homology"/>
<evidence type="ECO:0000256" key="2">
    <source>
        <dbReference type="ARBA" id="ARBA00004906"/>
    </source>
</evidence>
<dbReference type="CDD" id="cd19673">
    <property type="entry name" value="UBR-box_UBR3"/>
    <property type="match status" value="1"/>
</dbReference>
<dbReference type="PROSITE" id="PS51157">
    <property type="entry name" value="ZF_UBR"/>
    <property type="match status" value="1"/>
</dbReference>
<reference evidence="13" key="1">
    <citation type="submission" date="2025-08" db="UniProtKB">
        <authorList>
            <consortium name="Ensembl"/>
        </authorList>
    </citation>
    <scope>IDENTIFICATION</scope>
</reference>
<dbReference type="Pfam" id="PF02207">
    <property type="entry name" value="zf-UBR"/>
    <property type="match status" value="1"/>
</dbReference>
<evidence type="ECO:0000256" key="11">
    <source>
        <dbReference type="SAM" id="MobiDB-lite"/>
    </source>
</evidence>
<evidence type="ECO:0000256" key="4">
    <source>
        <dbReference type="ARBA" id="ARBA00022723"/>
    </source>
</evidence>
<organism evidence="13 14">
    <name type="scientific">Oncorhynchus kisutch</name>
    <name type="common">Coho salmon</name>
    <name type="synonym">Salmo kisutch</name>
    <dbReference type="NCBI Taxonomy" id="8019"/>
    <lineage>
        <taxon>Eukaryota</taxon>
        <taxon>Metazoa</taxon>
        <taxon>Chordata</taxon>
        <taxon>Craniata</taxon>
        <taxon>Vertebrata</taxon>
        <taxon>Euteleostomi</taxon>
        <taxon>Actinopterygii</taxon>
        <taxon>Neopterygii</taxon>
        <taxon>Teleostei</taxon>
        <taxon>Protacanthopterygii</taxon>
        <taxon>Salmoniformes</taxon>
        <taxon>Salmonidae</taxon>
        <taxon>Salmoninae</taxon>
        <taxon>Oncorhynchus</taxon>
    </lineage>
</organism>
<dbReference type="InterPro" id="IPR003126">
    <property type="entry name" value="Znf_UBR"/>
</dbReference>
<evidence type="ECO:0000256" key="8">
    <source>
        <dbReference type="ARBA" id="ARBA00046341"/>
    </source>
</evidence>
<dbReference type="Pfam" id="PF18995">
    <property type="entry name" value="PRT6_C"/>
    <property type="match status" value="1"/>
</dbReference>
<evidence type="ECO:0000313" key="14">
    <source>
        <dbReference type="Proteomes" id="UP000694557"/>
    </source>
</evidence>
<dbReference type="GO" id="GO:0061630">
    <property type="term" value="F:ubiquitin protein ligase activity"/>
    <property type="evidence" value="ECO:0007669"/>
    <property type="project" value="UniProtKB-UniRule"/>
</dbReference>
<keyword evidence="14" id="KW-1185">Reference proteome</keyword>
<feature type="compositionally biased region" description="Basic and acidic residues" evidence="11">
    <location>
        <begin position="1116"/>
        <end position="1129"/>
    </location>
</feature>
<dbReference type="GeneTree" id="ENSGT00950000183075"/>
<evidence type="ECO:0000256" key="7">
    <source>
        <dbReference type="ARBA" id="ARBA00022833"/>
    </source>
</evidence>
<accession>A0A8C7FUG1</accession>
<feature type="domain" description="UBR-type" evidence="12">
    <location>
        <begin position="80"/>
        <end position="151"/>
    </location>
</feature>
<keyword evidence="3 10" id="KW-0808">Transferase</keyword>
<dbReference type="SMART" id="SM00396">
    <property type="entry name" value="ZnF_UBR1"/>
    <property type="match status" value="1"/>
</dbReference>
<evidence type="ECO:0000256" key="1">
    <source>
        <dbReference type="ARBA" id="ARBA00000900"/>
    </source>
</evidence>
<evidence type="ECO:0000256" key="10">
    <source>
        <dbReference type="RuleBase" id="RU366018"/>
    </source>
</evidence>
<dbReference type="FunFam" id="2.10.110.30:FF:000002">
    <property type="entry name" value="Putative e3 ubiquitin-protein ligase ubr3"/>
    <property type="match status" value="1"/>
</dbReference>
<evidence type="ECO:0000256" key="6">
    <source>
        <dbReference type="ARBA" id="ARBA00022786"/>
    </source>
</evidence>
<dbReference type="InterPro" id="IPR055194">
    <property type="entry name" value="UBR1-like_WH"/>
</dbReference>
<protein>
    <recommendedName>
        <fullName evidence="10">E3 ubiquitin-protein ligase</fullName>
        <ecNumber evidence="10">2.3.2.27</ecNumber>
    </recommendedName>
</protein>
<evidence type="ECO:0000256" key="3">
    <source>
        <dbReference type="ARBA" id="ARBA00022679"/>
    </source>
</evidence>
<keyword evidence="4 10" id="KW-0479">Metal-binding</keyword>
<dbReference type="InterPro" id="IPR044046">
    <property type="entry name" value="E3_ligase_UBR-like_C"/>
</dbReference>
<evidence type="ECO:0000259" key="12">
    <source>
        <dbReference type="PROSITE" id="PS51157"/>
    </source>
</evidence>
<comment type="catalytic activity">
    <reaction evidence="1 10">
        <text>S-ubiquitinyl-[E2 ubiquitin-conjugating enzyme]-L-cysteine + [acceptor protein]-L-lysine = [E2 ubiquitin-conjugating enzyme]-L-cysteine + N(6)-ubiquitinyl-[acceptor protein]-L-lysine.</text>
        <dbReference type="EC" id="2.3.2.27"/>
    </reaction>
</comment>
<keyword evidence="7 10" id="KW-0862">Zinc</keyword>
<comment type="function">
    <text evidence="10">Ubiquitin ligase protein which is a component of the N-end rule pathway. Recognizes and binds to proteins bearing specific N-terminal residues that are destabilizing according to the N-end rule, leading to their ubiquitination and subsequent degradation.</text>
</comment>
<dbReference type="GO" id="GO:0008270">
    <property type="term" value="F:zinc ion binding"/>
    <property type="evidence" value="ECO:0007669"/>
    <property type="project" value="UniProtKB-UniRule"/>
</dbReference>